<feature type="transmembrane region" description="Helical" evidence="7">
    <location>
        <begin position="337"/>
        <end position="356"/>
    </location>
</feature>
<dbReference type="Pfam" id="PF00953">
    <property type="entry name" value="Glycos_transf_4"/>
    <property type="match status" value="1"/>
</dbReference>
<dbReference type="HAMAP" id="MF_00038">
    <property type="entry name" value="MraY"/>
    <property type="match status" value="1"/>
</dbReference>
<gene>
    <name evidence="8" type="ORF">METZ01_LOCUS159099</name>
</gene>
<dbReference type="InterPro" id="IPR000715">
    <property type="entry name" value="Glycosyl_transferase_4"/>
</dbReference>
<evidence type="ECO:0000256" key="7">
    <source>
        <dbReference type="SAM" id="Phobius"/>
    </source>
</evidence>
<dbReference type="AlphaFoldDB" id="A0A382AXK0"/>
<comment type="similarity">
    <text evidence="2">Belongs to the glycosyltransferase 4 family. MraY subfamily.</text>
</comment>
<organism evidence="8">
    <name type="scientific">marine metagenome</name>
    <dbReference type="NCBI Taxonomy" id="408172"/>
    <lineage>
        <taxon>unclassified sequences</taxon>
        <taxon>metagenomes</taxon>
        <taxon>ecological metagenomes</taxon>
    </lineage>
</organism>
<dbReference type="GO" id="GO:0008963">
    <property type="term" value="F:phospho-N-acetylmuramoyl-pentapeptide-transferase activity"/>
    <property type="evidence" value="ECO:0007669"/>
    <property type="project" value="InterPro"/>
</dbReference>
<name>A0A382AXK0_9ZZZZ</name>
<sequence>MFLFFADQLTEFYSAFNALTYITTRGILSALTALVVSFVFGPKLIHKLSLNDIGESIRKDGPKSHSVKQGTPTMGGLLILFSITISTLIWGDLTSRYIVNVLFLTIAFGLIGFVDDYVKLNGNSDGIKPAIKLISQFFAAFASVIFLFSSIQSPVETELVIPYTNNLTLQMGWLFLPFSIFVIVGSSNAVNLTDGLDGLAIMPTVMIASALGIFAYVAGNINMSDYLGVPYIRDAGEVFIICAAIAGSGLGFLWFNTYPAQVFMGDVGALSLGAALGLIAVIVRQELVLAVMGGVFILETVSVVLQVGSFKLTGRRMFNMAPIHHHFELKGWAEPKVIVRFWIITVILVLIGLASLKLR</sequence>
<feature type="transmembrane region" description="Helical" evidence="7">
    <location>
        <begin position="130"/>
        <end position="151"/>
    </location>
</feature>
<dbReference type="CDD" id="cd06852">
    <property type="entry name" value="GT_MraY"/>
    <property type="match status" value="1"/>
</dbReference>
<feature type="transmembrane region" description="Helical" evidence="7">
    <location>
        <begin position="289"/>
        <end position="310"/>
    </location>
</feature>
<dbReference type="NCBIfam" id="TIGR00445">
    <property type="entry name" value="mraY"/>
    <property type="match status" value="1"/>
</dbReference>
<feature type="transmembrane region" description="Helical" evidence="7">
    <location>
        <begin position="171"/>
        <end position="192"/>
    </location>
</feature>
<comment type="subcellular location">
    <subcellularLocation>
        <location evidence="1">Membrane</location>
        <topology evidence="1">Multi-pass membrane protein</topology>
    </subcellularLocation>
</comment>
<dbReference type="PANTHER" id="PTHR22926:SF5">
    <property type="entry name" value="PHOSPHO-N-ACETYLMURAMOYL-PENTAPEPTIDE-TRANSFERASE HOMOLOG"/>
    <property type="match status" value="1"/>
</dbReference>
<evidence type="ECO:0000256" key="4">
    <source>
        <dbReference type="ARBA" id="ARBA00022692"/>
    </source>
</evidence>
<reference evidence="8" key="1">
    <citation type="submission" date="2018-05" db="EMBL/GenBank/DDBJ databases">
        <authorList>
            <person name="Lanie J.A."/>
            <person name="Ng W.-L."/>
            <person name="Kazmierczak K.M."/>
            <person name="Andrzejewski T.M."/>
            <person name="Davidsen T.M."/>
            <person name="Wayne K.J."/>
            <person name="Tettelin H."/>
            <person name="Glass J.I."/>
            <person name="Rusch D."/>
            <person name="Podicherti R."/>
            <person name="Tsui H.-C.T."/>
            <person name="Winkler M.E."/>
        </authorList>
    </citation>
    <scope>NUCLEOTIDE SEQUENCE</scope>
</reference>
<keyword evidence="4 7" id="KW-0812">Transmembrane</keyword>
<dbReference type="Pfam" id="PF10555">
    <property type="entry name" value="MraY_sig1"/>
    <property type="match status" value="1"/>
</dbReference>
<evidence type="ECO:0008006" key="9">
    <source>
        <dbReference type="Google" id="ProtNLM"/>
    </source>
</evidence>
<evidence type="ECO:0000256" key="2">
    <source>
        <dbReference type="ARBA" id="ARBA00005583"/>
    </source>
</evidence>
<feature type="transmembrane region" description="Helical" evidence="7">
    <location>
        <begin position="97"/>
        <end position="118"/>
    </location>
</feature>
<dbReference type="GO" id="GO:0071555">
    <property type="term" value="P:cell wall organization"/>
    <property type="evidence" value="ECO:0007669"/>
    <property type="project" value="TreeGrafter"/>
</dbReference>
<dbReference type="InterPro" id="IPR003524">
    <property type="entry name" value="PNAcMuramoyl-5peptid_Trfase"/>
</dbReference>
<feature type="transmembrane region" description="Helical" evidence="7">
    <location>
        <begin position="20"/>
        <end position="40"/>
    </location>
</feature>
<feature type="transmembrane region" description="Helical" evidence="7">
    <location>
        <begin position="199"/>
        <end position="218"/>
    </location>
</feature>
<feature type="transmembrane region" description="Helical" evidence="7">
    <location>
        <begin position="73"/>
        <end position="91"/>
    </location>
</feature>
<evidence type="ECO:0000256" key="3">
    <source>
        <dbReference type="ARBA" id="ARBA00022679"/>
    </source>
</evidence>
<evidence type="ECO:0000256" key="1">
    <source>
        <dbReference type="ARBA" id="ARBA00004141"/>
    </source>
</evidence>
<dbReference type="PANTHER" id="PTHR22926">
    <property type="entry name" value="PHOSPHO-N-ACETYLMURAMOYL-PENTAPEPTIDE-TRANSFERASE"/>
    <property type="match status" value="1"/>
</dbReference>
<dbReference type="EMBL" id="UINC01027278">
    <property type="protein sequence ID" value="SVB06245.1"/>
    <property type="molecule type" value="Genomic_DNA"/>
</dbReference>
<keyword evidence="6 7" id="KW-0472">Membrane</keyword>
<evidence type="ECO:0000313" key="8">
    <source>
        <dbReference type="EMBL" id="SVB06245.1"/>
    </source>
</evidence>
<keyword evidence="3" id="KW-0808">Transferase</keyword>
<accession>A0A382AXK0</accession>
<dbReference type="GO" id="GO:0005886">
    <property type="term" value="C:plasma membrane"/>
    <property type="evidence" value="ECO:0007669"/>
    <property type="project" value="TreeGrafter"/>
</dbReference>
<feature type="transmembrane region" description="Helical" evidence="7">
    <location>
        <begin position="238"/>
        <end position="255"/>
    </location>
</feature>
<proteinExistence type="inferred from homology"/>
<dbReference type="GO" id="GO:0044038">
    <property type="term" value="P:cell wall macromolecule biosynthetic process"/>
    <property type="evidence" value="ECO:0007669"/>
    <property type="project" value="TreeGrafter"/>
</dbReference>
<dbReference type="InterPro" id="IPR018480">
    <property type="entry name" value="PNAcMuramoyl-5peptid_Trfase_CS"/>
</dbReference>
<evidence type="ECO:0000256" key="5">
    <source>
        <dbReference type="ARBA" id="ARBA00022989"/>
    </source>
</evidence>
<dbReference type="PROSITE" id="PS01347">
    <property type="entry name" value="MRAY_1"/>
    <property type="match status" value="1"/>
</dbReference>
<feature type="transmembrane region" description="Helical" evidence="7">
    <location>
        <begin position="262"/>
        <end position="283"/>
    </location>
</feature>
<keyword evidence="5 7" id="KW-1133">Transmembrane helix</keyword>
<evidence type="ECO:0000256" key="6">
    <source>
        <dbReference type="ARBA" id="ARBA00023136"/>
    </source>
</evidence>
<dbReference type="PROSITE" id="PS01348">
    <property type="entry name" value="MRAY_2"/>
    <property type="match status" value="1"/>
</dbReference>
<protein>
    <recommendedName>
        <fullName evidence="9">Phospho-N-acetylmuramoyl-pentapeptide-transferase</fullName>
    </recommendedName>
</protein>